<protein>
    <submittedName>
        <fullName evidence="1">Uncharacterized protein</fullName>
    </submittedName>
</protein>
<reference evidence="1" key="1">
    <citation type="submission" date="2024-09" db="EMBL/GenBank/DDBJ databases">
        <title>Black Yeasts Isolated from many extreme environments.</title>
        <authorList>
            <person name="Coleine C."/>
            <person name="Stajich J.E."/>
            <person name="Selbmann L."/>
        </authorList>
    </citation>
    <scope>NUCLEOTIDE SEQUENCE</scope>
    <source>
        <strain evidence="1">CCFEE 5737</strain>
    </source>
</reference>
<name>A0ACC3DNS1_9PEZI</name>
<gene>
    <name evidence="1" type="ORF">LTS18_007780</name>
</gene>
<dbReference type="Proteomes" id="UP001186974">
    <property type="component" value="Unassembled WGS sequence"/>
</dbReference>
<dbReference type="EMBL" id="JAWDJW010001990">
    <property type="protein sequence ID" value="KAK3078332.1"/>
    <property type="molecule type" value="Genomic_DNA"/>
</dbReference>
<sequence length="343" mass="37638">MLSPQSAIVLAEHPANTFETLFECLTCLELHFDDGIDLDNKMRNLSGLFKTVFSAAKNMQAVHVGFPSHRPLSLPLESLFHNVRWEKLLAVGIQAWKLDAEEIINLARRHREKLKGLRLRDVLLKDGSMWKDVLGFLRQEMLRLDWVSLRRIGYATHFDAQWAAAGAEVPDDPPGGASDSSEEDDDFDEHMDDDDDGNEGHDDTDTLTTHPGPAEDEDDHVIEENDDDDDDDETMNSDDLSNDSDDDDGGDGDDEDNEHGPAGHAMDFPNHTMAPDTPNGTWCNCNGRSAYPDSKEDLGDDGVFVSNAQRKMWEKWVVGRCAEHSSSSGGGGGGGGGGSSGAR</sequence>
<organism evidence="1 2">
    <name type="scientific">Coniosporium uncinatum</name>
    <dbReference type="NCBI Taxonomy" id="93489"/>
    <lineage>
        <taxon>Eukaryota</taxon>
        <taxon>Fungi</taxon>
        <taxon>Dikarya</taxon>
        <taxon>Ascomycota</taxon>
        <taxon>Pezizomycotina</taxon>
        <taxon>Dothideomycetes</taxon>
        <taxon>Dothideomycetes incertae sedis</taxon>
        <taxon>Coniosporium</taxon>
    </lineage>
</organism>
<evidence type="ECO:0000313" key="2">
    <source>
        <dbReference type="Proteomes" id="UP001186974"/>
    </source>
</evidence>
<keyword evidence="2" id="KW-1185">Reference proteome</keyword>
<proteinExistence type="predicted"/>
<accession>A0ACC3DNS1</accession>
<comment type="caution">
    <text evidence="1">The sequence shown here is derived from an EMBL/GenBank/DDBJ whole genome shotgun (WGS) entry which is preliminary data.</text>
</comment>
<evidence type="ECO:0000313" key="1">
    <source>
        <dbReference type="EMBL" id="KAK3078332.1"/>
    </source>
</evidence>